<dbReference type="EMBL" id="JACCCZ010000001">
    <property type="protein sequence ID" value="NYG04254.1"/>
    <property type="molecule type" value="Genomic_DNA"/>
</dbReference>
<proteinExistence type="predicted"/>
<dbReference type="SUPFAM" id="SSF53474">
    <property type="entry name" value="alpha/beta-Hydrolases"/>
    <property type="match status" value="1"/>
</dbReference>
<dbReference type="InterPro" id="IPR029058">
    <property type="entry name" value="AB_hydrolase_fold"/>
</dbReference>
<dbReference type="GO" id="GO:0003824">
    <property type="term" value="F:catalytic activity"/>
    <property type="evidence" value="ECO:0007669"/>
    <property type="project" value="UniProtKB-ARBA"/>
</dbReference>
<dbReference type="GeneID" id="98054212"/>
<dbReference type="PANTHER" id="PTHR37017">
    <property type="entry name" value="AB HYDROLASE-1 DOMAIN-CONTAINING PROTEIN-RELATED"/>
    <property type="match status" value="1"/>
</dbReference>
<dbReference type="PANTHER" id="PTHR37017:SF11">
    <property type="entry name" value="ESTERASE_LIPASE_THIOESTERASE DOMAIN-CONTAINING PROTEIN"/>
    <property type="match status" value="1"/>
</dbReference>
<name>A0A852WBZ9_PSEA5</name>
<dbReference type="RefSeq" id="WP_161151590.1">
    <property type="nucleotide sequence ID" value="NZ_BAAAJZ010000006.1"/>
</dbReference>
<dbReference type="Gene3D" id="3.40.50.1820">
    <property type="entry name" value="alpha/beta hydrolase"/>
    <property type="match status" value="1"/>
</dbReference>
<comment type="caution">
    <text evidence="2">The sequence shown here is derived from an EMBL/GenBank/DDBJ whole genome shotgun (WGS) entry which is preliminary data.</text>
</comment>
<accession>A0A852WBZ9</accession>
<feature type="domain" description="AB hydrolase-1" evidence="1">
    <location>
        <begin position="6"/>
        <end position="218"/>
    </location>
</feature>
<sequence>MTTFALVPGAGTDTWYWRPLERELTRRGHRAVPVELPCDDDAAGLETYADAVVAAVGGADDLVVVAHSFGGFSAPLVCDRVAVRGLVLVTAMVPLPGESAAQWGDATGAGAALAEQDARDGRDPDDVVGLFYHDVDESVANEALRHERDQSTTPWTQPWPRAAWPDVPTRYLLCREDKLFPAAFVRTMLARRLRGVVPEMVPGGHHPMLSHPGALAAAVLGR</sequence>
<protein>
    <submittedName>
        <fullName evidence="2">Pimeloyl-ACP methyl ester carboxylesterase</fullName>
    </submittedName>
</protein>
<evidence type="ECO:0000313" key="3">
    <source>
        <dbReference type="Proteomes" id="UP000549695"/>
    </source>
</evidence>
<keyword evidence="3" id="KW-1185">Reference proteome</keyword>
<evidence type="ECO:0000259" key="1">
    <source>
        <dbReference type="Pfam" id="PF12697"/>
    </source>
</evidence>
<reference evidence="2 3" key="1">
    <citation type="submission" date="2020-07" db="EMBL/GenBank/DDBJ databases">
        <title>Sequencing the genomes of 1000 actinobacteria strains.</title>
        <authorList>
            <person name="Klenk H.-P."/>
        </authorList>
    </citation>
    <scope>NUCLEOTIDE SEQUENCE [LARGE SCALE GENOMIC DNA]</scope>
    <source>
        <strain evidence="2 3">DSM 44749</strain>
    </source>
</reference>
<gene>
    <name evidence="2" type="ORF">HDA37_004539</name>
</gene>
<organism evidence="2 3">
    <name type="scientific">Pseudonocardia alni</name>
    <name type="common">Amycolata alni</name>
    <dbReference type="NCBI Taxonomy" id="33907"/>
    <lineage>
        <taxon>Bacteria</taxon>
        <taxon>Bacillati</taxon>
        <taxon>Actinomycetota</taxon>
        <taxon>Actinomycetes</taxon>
        <taxon>Pseudonocardiales</taxon>
        <taxon>Pseudonocardiaceae</taxon>
        <taxon>Pseudonocardia</taxon>
    </lineage>
</organism>
<dbReference type="AlphaFoldDB" id="A0A852WBZ9"/>
<dbReference type="Proteomes" id="UP000549695">
    <property type="component" value="Unassembled WGS sequence"/>
</dbReference>
<dbReference type="Pfam" id="PF12697">
    <property type="entry name" value="Abhydrolase_6"/>
    <property type="match status" value="1"/>
</dbReference>
<evidence type="ECO:0000313" key="2">
    <source>
        <dbReference type="EMBL" id="NYG04254.1"/>
    </source>
</evidence>
<dbReference type="InterPro" id="IPR052897">
    <property type="entry name" value="Sec-Metab_Biosynth_Hydrolase"/>
</dbReference>
<dbReference type="InterPro" id="IPR000073">
    <property type="entry name" value="AB_hydrolase_1"/>
</dbReference>